<keyword evidence="3 5" id="KW-1133">Transmembrane helix</keyword>
<accession>A0A151Z4J2</accession>
<dbReference type="OMA" id="EFIVQYF"/>
<dbReference type="GO" id="GO:0016020">
    <property type="term" value="C:membrane"/>
    <property type="evidence" value="ECO:0007669"/>
    <property type="project" value="UniProtKB-SubCell"/>
</dbReference>
<feature type="transmembrane region" description="Helical" evidence="5">
    <location>
        <begin position="262"/>
        <end position="283"/>
    </location>
</feature>
<dbReference type="Proteomes" id="UP000076078">
    <property type="component" value="Unassembled WGS sequence"/>
</dbReference>
<evidence type="ECO:0000313" key="8">
    <source>
        <dbReference type="Proteomes" id="UP000076078"/>
    </source>
</evidence>
<dbReference type="PANTHER" id="PTHR16189">
    <property type="entry name" value="TRANSMEMBRANE PROTEIN 104-RELATED"/>
    <property type="match status" value="1"/>
</dbReference>
<dbReference type="InterPro" id="IPR013057">
    <property type="entry name" value="AA_transpt_TM"/>
</dbReference>
<keyword evidence="4 5" id="KW-0472">Membrane</keyword>
<comment type="caution">
    <text evidence="7">The sequence shown here is derived from an EMBL/GenBank/DDBJ whole genome shotgun (WGS) entry which is preliminary data.</text>
</comment>
<comment type="subcellular location">
    <subcellularLocation>
        <location evidence="1">Membrane</location>
    </subcellularLocation>
</comment>
<reference evidence="7 8" key="1">
    <citation type="submission" date="2015-12" db="EMBL/GenBank/DDBJ databases">
        <title>Dictyostelia acquired genes for synthesis and detection of signals that induce cell-type specialization by lateral gene transfer from prokaryotes.</title>
        <authorList>
            <person name="Gloeckner G."/>
            <person name="Schaap P."/>
        </authorList>
    </citation>
    <scope>NUCLEOTIDE SEQUENCE [LARGE SCALE GENOMIC DNA]</scope>
    <source>
        <strain evidence="7 8">TK</strain>
    </source>
</reference>
<feature type="transmembrane region" description="Helical" evidence="5">
    <location>
        <begin position="341"/>
        <end position="362"/>
    </location>
</feature>
<evidence type="ECO:0000256" key="4">
    <source>
        <dbReference type="ARBA" id="ARBA00023136"/>
    </source>
</evidence>
<name>A0A151Z4J2_TIELA</name>
<feature type="transmembrane region" description="Helical" evidence="5">
    <location>
        <begin position="192"/>
        <end position="213"/>
    </location>
</feature>
<evidence type="ECO:0000256" key="5">
    <source>
        <dbReference type="SAM" id="Phobius"/>
    </source>
</evidence>
<proteinExistence type="predicted"/>
<dbReference type="PANTHER" id="PTHR16189:SF15">
    <property type="entry name" value="AMINO ACID TRANSPORTER TRANSMEMBRANE DOMAIN-CONTAINING PROTEIN"/>
    <property type="match status" value="1"/>
</dbReference>
<feature type="transmembrane region" description="Helical" evidence="5">
    <location>
        <begin position="295"/>
        <end position="321"/>
    </location>
</feature>
<feature type="transmembrane region" description="Helical" evidence="5">
    <location>
        <begin position="374"/>
        <end position="390"/>
    </location>
</feature>
<protein>
    <recommendedName>
        <fullName evidence="6">Amino acid transporter transmembrane domain-containing protein</fullName>
    </recommendedName>
</protein>
<dbReference type="EMBL" id="LODT01000047">
    <property type="protein sequence ID" value="KYQ88837.1"/>
    <property type="molecule type" value="Genomic_DNA"/>
</dbReference>
<organism evidence="7 8">
    <name type="scientific">Tieghemostelium lacteum</name>
    <name type="common">Slime mold</name>
    <name type="synonym">Dictyostelium lacteum</name>
    <dbReference type="NCBI Taxonomy" id="361077"/>
    <lineage>
        <taxon>Eukaryota</taxon>
        <taxon>Amoebozoa</taxon>
        <taxon>Evosea</taxon>
        <taxon>Eumycetozoa</taxon>
        <taxon>Dictyostelia</taxon>
        <taxon>Dictyosteliales</taxon>
        <taxon>Raperosteliaceae</taxon>
        <taxon>Tieghemostelium</taxon>
    </lineage>
</organism>
<sequence>MDTPISINASIDDEEDIMPLLLDDSSAESGDSSISTISNNKDLGGILGEKTISQWASFIFIVNQIYGPGVLSISIGFQQSGWVLTMVSLTLFLIVSCLASTLLCEAVSLIPGNRQFDKHIEYSGAVRYYFGKRYYFIFQILNNLCLQAYNIASIVICAQSLDQFFIFIFGKTFALQMHPSFRFVECLDADELYSTGVVCISLGYLIICAMSIPTSIMNLNDNVKIVQTISFIFLFVLIGEFIVQYFMNGLVVDRVPAFGKSYYQLVSIFVFSWAFPMFIVSWCNEKTNEVSVNRAVWYSGLFSWFGYLVIGLLGAMAYQSLGSDNILNLMGQLSSPAVTRVASFLFSLGVIMPGIPICLITTRYNLTHICGKQASYFWGVIAPWLVAFVFCQKEVFADLLNWSSLILNSLVNFIIPFVLYLKATDPNQSPSNAYDPRQPSTVQPYPKRLEKHSRLLTWIILISVIVVSLIQIIYDIIETTQGKNPLN</sequence>
<feature type="transmembrane region" description="Helical" evidence="5">
    <location>
        <begin position="455"/>
        <end position="477"/>
    </location>
</feature>
<dbReference type="Pfam" id="PF01490">
    <property type="entry name" value="Aa_trans"/>
    <property type="match status" value="1"/>
</dbReference>
<dbReference type="InParanoid" id="A0A151Z4J2"/>
<evidence type="ECO:0000256" key="1">
    <source>
        <dbReference type="ARBA" id="ARBA00004370"/>
    </source>
</evidence>
<feature type="transmembrane region" description="Helical" evidence="5">
    <location>
        <begin position="402"/>
        <end position="421"/>
    </location>
</feature>
<feature type="transmembrane region" description="Helical" evidence="5">
    <location>
        <begin position="225"/>
        <end position="247"/>
    </location>
</feature>
<feature type="transmembrane region" description="Helical" evidence="5">
    <location>
        <begin position="55"/>
        <end position="77"/>
    </location>
</feature>
<gene>
    <name evidence="7" type="ORF">DLAC_10639</name>
</gene>
<feature type="transmembrane region" description="Helical" evidence="5">
    <location>
        <begin position="83"/>
        <end position="110"/>
    </location>
</feature>
<dbReference type="AlphaFoldDB" id="A0A151Z4J2"/>
<dbReference type="Gene3D" id="1.10.4160.10">
    <property type="entry name" value="Hydantoin permease"/>
    <property type="match status" value="1"/>
</dbReference>
<keyword evidence="2 5" id="KW-0812">Transmembrane</keyword>
<feature type="domain" description="Amino acid transporter transmembrane" evidence="6">
    <location>
        <begin position="51"/>
        <end position="371"/>
    </location>
</feature>
<dbReference type="STRING" id="361077.A0A151Z4J2"/>
<evidence type="ECO:0000313" key="7">
    <source>
        <dbReference type="EMBL" id="KYQ88837.1"/>
    </source>
</evidence>
<dbReference type="FunCoup" id="A0A151Z4J2">
    <property type="interactions" value="1"/>
</dbReference>
<evidence type="ECO:0000256" key="3">
    <source>
        <dbReference type="ARBA" id="ARBA00022989"/>
    </source>
</evidence>
<evidence type="ECO:0000259" key="6">
    <source>
        <dbReference type="Pfam" id="PF01490"/>
    </source>
</evidence>
<keyword evidence="8" id="KW-1185">Reference proteome</keyword>
<dbReference type="OrthoDB" id="294541at2759"/>
<evidence type="ECO:0000256" key="2">
    <source>
        <dbReference type="ARBA" id="ARBA00022692"/>
    </source>
</evidence>